<dbReference type="RefSeq" id="XP_016481352.1">
    <property type="nucleotide sequence ID" value="XM_016625866.1"/>
</dbReference>
<dbReference type="GO" id="GO:0005634">
    <property type="term" value="C:nucleus"/>
    <property type="evidence" value="ECO:0007669"/>
    <property type="project" value="UniProtKB-SubCell"/>
</dbReference>
<evidence type="ECO:0000256" key="4">
    <source>
        <dbReference type="ARBA" id="ARBA00023163"/>
    </source>
</evidence>
<keyword evidence="5" id="KW-0539">Nucleus</keyword>
<dbReference type="STRING" id="4097.A0A1S4AXI0"/>
<dbReference type="InterPro" id="IPR009057">
    <property type="entry name" value="Homeodomain-like_sf"/>
</dbReference>
<dbReference type="SUPFAM" id="SSF46689">
    <property type="entry name" value="Homeodomain-like"/>
    <property type="match status" value="1"/>
</dbReference>
<dbReference type="GeneID" id="107802381"/>
<dbReference type="Gene3D" id="1.10.10.60">
    <property type="entry name" value="Homeodomain-like"/>
    <property type="match status" value="1"/>
</dbReference>
<evidence type="ECO:0000256" key="1">
    <source>
        <dbReference type="ARBA" id="ARBA00004123"/>
    </source>
</evidence>
<evidence type="ECO:0000256" key="6">
    <source>
        <dbReference type="SAM" id="MobiDB-lite"/>
    </source>
</evidence>
<evidence type="ECO:0000256" key="2">
    <source>
        <dbReference type="ARBA" id="ARBA00022473"/>
    </source>
</evidence>
<gene>
    <name evidence="9" type="primary">LOC107802381</name>
</gene>
<evidence type="ECO:0000256" key="5">
    <source>
        <dbReference type="ARBA" id="ARBA00023242"/>
    </source>
</evidence>
<dbReference type="GO" id="GO:0000976">
    <property type="term" value="F:transcription cis-regulatory region binding"/>
    <property type="evidence" value="ECO:0007669"/>
    <property type="project" value="UniProtKB-ARBA"/>
</dbReference>
<dbReference type="PROSITE" id="PS50090">
    <property type="entry name" value="MYB_LIKE"/>
    <property type="match status" value="1"/>
</dbReference>
<evidence type="ECO:0000259" key="7">
    <source>
        <dbReference type="PROSITE" id="PS50090"/>
    </source>
</evidence>
<reference evidence="8" key="1">
    <citation type="journal article" date="2014" name="Nat. Commun.">
        <title>The tobacco genome sequence and its comparison with those of tomato and potato.</title>
        <authorList>
            <person name="Sierro N."/>
            <person name="Battey J.N."/>
            <person name="Ouadi S."/>
            <person name="Bakaher N."/>
            <person name="Bovet L."/>
            <person name="Willig A."/>
            <person name="Goepfert S."/>
            <person name="Peitsch M.C."/>
            <person name="Ivanov N.V."/>
        </authorList>
    </citation>
    <scope>NUCLEOTIDE SEQUENCE [LARGE SCALE GENOMIC DNA]</scope>
</reference>
<name>A0A1S4AXI0_TOBAC</name>
<comment type="subcellular location">
    <subcellularLocation>
        <location evidence="1">Nucleus</location>
    </subcellularLocation>
</comment>
<dbReference type="SMART" id="SM00717">
    <property type="entry name" value="SANT"/>
    <property type="match status" value="1"/>
</dbReference>
<dbReference type="PANTHER" id="PTHR44042:SF66">
    <property type="entry name" value="MYB FAMILY TRANSCRIPTION FACTOR"/>
    <property type="match status" value="1"/>
</dbReference>
<keyword evidence="2" id="KW-0217">Developmental protein</keyword>
<dbReference type="FunFam" id="1.10.10.60:FF:000154">
    <property type="entry name" value="Transcription factor SRM1"/>
    <property type="match status" value="1"/>
</dbReference>
<dbReference type="GO" id="GO:0009908">
    <property type="term" value="P:flower development"/>
    <property type="evidence" value="ECO:0007669"/>
    <property type="project" value="UniProtKB-ARBA"/>
</dbReference>
<protein>
    <submittedName>
        <fullName evidence="9">Protein RADIALIS-like 6</fullName>
    </submittedName>
    <submittedName>
        <fullName evidence="9">Transcription factor SRM1-like</fullName>
    </submittedName>
</protein>
<organism evidence="8 9">
    <name type="scientific">Nicotiana tabacum</name>
    <name type="common">Common tobacco</name>
    <dbReference type="NCBI Taxonomy" id="4097"/>
    <lineage>
        <taxon>Eukaryota</taxon>
        <taxon>Viridiplantae</taxon>
        <taxon>Streptophyta</taxon>
        <taxon>Embryophyta</taxon>
        <taxon>Tracheophyta</taxon>
        <taxon>Spermatophyta</taxon>
        <taxon>Magnoliopsida</taxon>
        <taxon>eudicotyledons</taxon>
        <taxon>Gunneridae</taxon>
        <taxon>Pentapetalae</taxon>
        <taxon>asterids</taxon>
        <taxon>lamiids</taxon>
        <taxon>Solanales</taxon>
        <taxon>Solanaceae</taxon>
        <taxon>Nicotianoideae</taxon>
        <taxon>Nicotianeae</taxon>
        <taxon>Nicotiana</taxon>
    </lineage>
</organism>
<sequence>MTEAKSGWSREQNIVFENALAAYPEDFVDRWKKIAGDVPVKTLEEIKNHYELLLDDVSRIESGCVPLPCYNSFSDCSVSHISDKRTGKKSGISAAINGERNDGGKFTSSDQDRRKGIAWTDDEHKSIIVGLQSLQYNIKLNVCFDIYL</sequence>
<dbReference type="GO" id="GO:0010597">
    <property type="term" value="P:green leaf volatile biosynthetic process"/>
    <property type="evidence" value="ECO:0007669"/>
    <property type="project" value="UniProtKB-ARBA"/>
</dbReference>
<keyword evidence="3" id="KW-0805">Transcription regulation</keyword>
<dbReference type="PaxDb" id="4097-A0A1S4AXI0"/>
<dbReference type="Proteomes" id="UP000790787">
    <property type="component" value="Chromosome 16"/>
</dbReference>
<evidence type="ECO:0000313" key="9">
    <source>
        <dbReference type="RefSeq" id="XP_016481352.1"/>
    </source>
</evidence>
<dbReference type="InterPro" id="IPR001005">
    <property type="entry name" value="SANT/Myb"/>
</dbReference>
<feature type="domain" description="Myb-like" evidence="7">
    <location>
        <begin position="1"/>
        <end position="54"/>
    </location>
</feature>
<keyword evidence="8" id="KW-1185">Reference proteome</keyword>
<evidence type="ECO:0000256" key="3">
    <source>
        <dbReference type="ARBA" id="ARBA00023015"/>
    </source>
</evidence>
<dbReference type="KEGG" id="nta:107802381"/>
<dbReference type="OMA" id="TNEWSPL"/>
<dbReference type="GO" id="GO:0048262">
    <property type="term" value="P:determination of dorsal/ventral asymmetry"/>
    <property type="evidence" value="ECO:0007669"/>
    <property type="project" value="UniProtKB-ARBA"/>
</dbReference>
<keyword evidence="4" id="KW-0804">Transcription</keyword>
<dbReference type="OrthoDB" id="118550at2759"/>
<proteinExistence type="predicted"/>
<dbReference type="CDD" id="cd00167">
    <property type="entry name" value="SANT"/>
    <property type="match status" value="1"/>
</dbReference>
<dbReference type="PANTHER" id="PTHR44042">
    <property type="entry name" value="DUPLICATED HOMEODOMAIN-LIKE SUPERFAMILY PROTEIN-RELATED"/>
    <property type="match status" value="1"/>
</dbReference>
<dbReference type="AlphaFoldDB" id="A0A1S4AXI0"/>
<feature type="region of interest" description="Disordered" evidence="6">
    <location>
        <begin position="92"/>
        <end position="111"/>
    </location>
</feature>
<evidence type="ECO:0000313" key="8">
    <source>
        <dbReference type="Proteomes" id="UP000790787"/>
    </source>
</evidence>
<accession>A0A1S4AXI0</accession>
<dbReference type="SMR" id="A0A1S4AXI0"/>
<reference evidence="9" key="2">
    <citation type="submission" date="2025-08" db="UniProtKB">
        <authorList>
            <consortium name="RefSeq"/>
        </authorList>
    </citation>
    <scope>IDENTIFICATION</scope>
    <source>
        <tissue evidence="9">Leaf</tissue>
    </source>
</reference>